<dbReference type="Proteomes" id="UP001501231">
    <property type="component" value="Unassembled WGS sequence"/>
</dbReference>
<proteinExistence type="predicted"/>
<reference evidence="2 3" key="1">
    <citation type="journal article" date="2019" name="Int. J. Syst. Evol. Microbiol.">
        <title>The Global Catalogue of Microorganisms (GCM) 10K type strain sequencing project: providing services to taxonomists for standard genome sequencing and annotation.</title>
        <authorList>
            <consortium name="The Broad Institute Genomics Platform"/>
            <consortium name="The Broad Institute Genome Sequencing Center for Infectious Disease"/>
            <person name="Wu L."/>
            <person name="Ma J."/>
        </authorList>
    </citation>
    <scope>NUCLEOTIDE SEQUENCE [LARGE SCALE GENOMIC DNA]</scope>
    <source>
        <strain evidence="2 3">JCM 3325</strain>
    </source>
</reference>
<protein>
    <submittedName>
        <fullName evidence="2">Uncharacterized protein</fullName>
    </submittedName>
</protein>
<dbReference type="EMBL" id="BAAARW010000004">
    <property type="protein sequence ID" value="GAA2406215.1"/>
    <property type="molecule type" value="Genomic_DNA"/>
</dbReference>
<organism evidence="2 3">
    <name type="scientific">Actinomadura vinacea</name>
    <dbReference type="NCBI Taxonomy" id="115336"/>
    <lineage>
        <taxon>Bacteria</taxon>
        <taxon>Bacillati</taxon>
        <taxon>Actinomycetota</taxon>
        <taxon>Actinomycetes</taxon>
        <taxon>Streptosporangiales</taxon>
        <taxon>Thermomonosporaceae</taxon>
        <taxon>Actinomadura</taxon>
    </lineage>
</organism>
<gene>
    <name evidence="2" type="ORF">GCM10010191_12760</name>
</gene>
<accession>A0ABN3ILE3</accession>
<keyword evidence="3" id="KW-1185">Reference proteome</keyword>
<feature type="region of interest" description="Disordered" evidence="1">
    <location>
        <begin position="1"/>
        <end position="29"/>
    </location>
</feature>
<evidence type="ECO:0000313" key="3">
    <source>
        <dbReference type="Proteomes" id="UP001501231"/>
    </source>
</evidence>
<comment type="caution">
    <text evidence="2">The sequence shown here is derived from an EMBL/GenBank/DDBJ whole genome shotgun (WGS) entry which is preliminary data.</text>
</comment>
<name>A0ABN3ILE3_9ACTN</name>
<evidence type="ECO:0000313" key="2">
    <source>
        <dbReference type="EMBL" id="GAA2406215.1"/>
    </source>
</evidence>
<evidence type="ECO:0000256" key="1">
    <source>
        <dbReference type="SAM" id="MobiDB-lite"/>
    </source>
</evidence>
<sequence length="125" mass="12325">MGVGQAGDPLGRGGERDAVAGLAGPDAQADRQVGLAGAGRAEEHHVLPGGDEVQGAQVRDGLALERALMVEVEVLDRLAGREPGGADAGFTAVGFAGGDLALQAGGQELLMAPGLGPGSFGQPFD</sequence>